<evidence type="ECO:0000256" key="2">
    <source>
        <dbReference type="ARBA" id="ARBA00022723"/>
    </source>
</evidence>
<evidence type="ECO:0000313" key="6">
    <source>
        <dbReference type="Proteomes" id="UP000054279"/>
    </source>
</evidence>
<evidence type="ECO:0000256" key="3">
    <source>
        <dbReference type="SAM" id="MobiDB-lite"/>
    </source>
</evidence>
<gene>
    <name evidence="5" type="ORF">M422DRAFT_259899</name>
</gene>
<organism evidence="5 6">
    <name type="scientific">Sphaerobolus stellatus (strain SS14)</name>
    <dbReference type="NCBI Taxonomy" id="990650"/>
    <lineage>
        <taxon>Eukaryota</taxon>
        <taxon>Fungi</taxon>
        <taxon>Dikarya</taxon>
        <taxon>Basidiomycota</taxon>
        <taxon>Agaricomycotina</taxon>
        <taxon>Agaricomycetes</taxon>
        <taxon>Phallomycetidae</taxon>
        <taxon>Geastrales</taxon>
        <taxon>Sphaerobolaceae</taxon>
        <taxon>Sphaerobolus</taxon>
    </lineage>
</organism>
<feature type="domain" description="DDE Tnp4" evidence="4">
    <location>
        <begin position="44"/>
        <end position="177"/>
    </location>
</feature>
<dbReference type="Proteomes" id="UP000054279">
    <property type="component" value="Unassembled WGS sequence"/>
</dbReference>
<evidence type="ECO:0000256" key="1">
    <source>
        <dbReference type="ARBA" id="ARBA00001968"/>
    </source>
</evidence>
<dbReference type="HOGENOM" id="CLU_059042_1_0_1"/>
<name>A0A0C9U3T1_SPHS4</name>
<dbReference type="AlphaFoldDB" id="A0A0C9U3T1"/>
<keyword evidence="6" id="KW-1185">Reference proteome</keyword>
<feature type="region of interest" description="Disordered" evidence="3">
    <location>
        <begin position="246"/>
        <end position="266"/>
    </location>
</feature>
<dbReference type="InterPro" id="IPR027806">
    <property type="entry name" value="HARBI1_dom"/>
</dbReference>
<keyword evidence="2" id="KW-0479">Metal-binding</keyword>
<proteinExistence type="predicted"/>
<dbReference type="EMBL" id="KN837168">
    <property type="protein sequence ID" value="KIJ37543.1"/>
    <property type="molecule type" value="Genomic_DNA"/>
</dbReference>
<reference evidence="5 6" key="1">
    <citation type="submission" date="2014-06" db="EMBL/GenBank/DDBJ databases">
        <title>Evolutionary Origins and Diversification of the Mycorrhizal Mutualists.</title>
        <authorList>
            <consortium name="DOE Joint Genome Institute"/>
            <consortium name="Mycorrhizal Genomics Consortium"/>
            <person name="Kohler A."/>
            <person name="Kuo A."/>
            <person name="Nagy L.G."/>
            <person name="Floudas D."/>
            <person name="Copeland A."/>
            <person name="Barry K.W."/>
            <person name="Cichocki N."/>
            <person name="Veneault-Fourrey C."/>
            <person name="LaButti K."/>
            <person name="Lindquist E.A."/>
            <person name="Lipzen A."/>
            <person name="Lundell T."/>
            <person name="Morin E."/>
            <person name="Murat C."/>
            <person name="Riley R."/>
            <person name="Ohm R."/>
            <person name="Sun H."/>
            <person name="Tunlid A."/>
            <person name="Henrissat B."/>
            <person name="Grigoriev I.V."/>
            <person name="Hibbett D.S."/>
            <person name="Martin F."/>
        </authorList>
    </citation>
    <scope>NUCLEOTIDE SEQUENCE [LARGE SCALE GENOMIC DNA]</scope>
    <source>
        <strain evidence="5 6">SS14</strain>
    </source>
</reference>
<protein>
    <recommendedName>
        <fullName evidence="4">DDE Tnp4 domain-containing protein</fullName>
    </recommendedName>
</protein>
<evidence type="ECO:0000259" key="4">
    <source>
        <dbReference type="Pfam" id="PF13359"/>
    </source>
</evidence>
<dbReference type="OrthoDB" id="5945905at2759"/>
<evidence type="ECO:0000313" key="5">
    <source>
        <dbReference type="EMBL" id="KIJ37543.1"/>
    </source>
</evidence>
<dbReference type="Pfam" id="PF13359">
    <property type="entry name" value="DDE_Tnp_4"/>
    <property type="match status" value="1"/>
</dbReference>
<dbReference type="GO" id="GO:0046872">
    <property type="term" value="F:metal ion binding"/>
    <property type="evidence" value="ECO:0007669"/>
    <property type="project" value="UniProtKB-KW"/>
</dbReference>
<comment type="cofactor">
    <cofactor evidence="1">
        <name>a divalent metal cation</name>
        <dbReference type="ChEBI" id="CHEBI:60240"/>
    </cofactor>
</comment>
<sequence>MYIWTQWKHLLRFDPTQLTRQKFESFARAFQAKGSPLDCIAGLIDGTLQKNAWPVQNQRLVYNGWKHIHCLKYHAVISPDGLVIHVYGPVDGRHHDETVFKESGLSELLEKHFWTPQGQALYLYGDPGYSVGPHLISPYKDPGLTAEKQAFNTAMSRIREPIEWVFKEVAQQFTFIDFSRSQKILLSPCGLYYLVSLLMCNAHTILHYPQIPQYFTGGPIKDSDLDSWCLDSVWEEVEVEADAYIGSEEEEAAEDSNSEDSDTVDQ</sequence>
<accession>A0A0C9U3T1</accession>